<proteinExistence type="predicted"/>
<feature type="signal peptide" evidence="1">
    <location>
        <begin position="1"/>
        <end position="20"/>
    </location>
</feature>
<dbReference type="AlphaFoldDB" id="A0ABD3N587"/>
<dbReference type="Proteomes" id="UP001530315">
    <property type="component" value="Unassembled WGS sequence"/>
</dbReference>
<organism evidence="2 3">
    <name type="scientific">Stephanodiscus triporus</name>
    <dbReference type="NCBI Taxonomy" id="2934178"/>
    <lineage>
        <taxon>Eukaryota</taxon>
        <taxon>Sar</taxon>
        <taxon>Stramenopiles</taxon>
        <taxon>Ochrophyta</taxon>
        <taxon>Bacillariophyta</taxon>
        <taxon>Coscinodiscophyceae</taxon>
        <taxon>Thalassiosirophycidae</taxon>
        <taxon>Stephanodiscales</taxon>
        <taxon>Stephanodiscaceae</taxon>
        <taxon>Stephanodiscus</taxon>
    </lineage>
</organism>
<dbReference type="EMBL" id="JALLAZ020001608">
    <property type="protein sequence ID" value="KAL3771249.1"/>
    <property type="molecule type" value="Genomic_DNA"/>
</dbReference>
<comment type="caution">
    <text evidence="2">The sequence shown here is derived from an EMBL/GenBank/DDBJ whole genome shotgun (WGS) entry which is preliminary data.</text>
</comment>
<accession>A0ABD3N587</accession>
<name>A0ABD3N587_9STRA</name>
<protein>
    <submittedName>
        <fullName evidence="2">Uncharacterized protein</fullName>
    </submittedName>
</protein>
<keyword evidence="1" id="KW-0732">Signal</keyword>
<evidence type="ECO:0000313" key="2">
    <source>
        <dbReference type="EMBL" id="KAL3771249.1"/>
    </source>
</evidence>
<feature type="chain" id="PRO_5044868947" evidence="1">
    <location>
        <begin position="21"/>
        <end position="150"/>
    </location>
</feature>
<sequence length="150" mass="16041">MAVIIKIISVFFFRIGFANAIAADSSFQQINKVGKVRLNMVGRALQEYDEVVIICETEGLALQSCTSLTTACIDCIDGLIIPIESTSCSMSKEVEGFCESMQKCTSICQLKDCQDELQAAKACMLTEGGCDVDRCSPGFTGGGISRIQGG</sequence>
<evidence type="ECO:0000313" key="3">
    <source>
        <dbReference type="Proteomes" id="UP001530315"/>
    </source>
</evidence>
<gene>
    <name evidence="2" type="ORF">ACHAW5_006658</name>
</gene>
<keyword evidence="3" id="KW-1185">Reference proteome</keyword>
<reference evidence="2 3" key="1">
    <citation type="submission" date="2024-10" db="EMBL/GenBank/DDBJ databases">
        <title>Updated reference genomes for cyclostephanoid diatoms.</title>
        <authorList>
            <person name="Roberts W.R."/>
            <person name="Alverson A.J."/>
        </authorList>
    </citation>
    <scope>NUCLEOTIDE SEQUENCE [LARGE SCALE GENOMIC DNA]</scope>
    <source>
        <strain evidence="2 3">AJA276-08</strain>
    </source>
</reference>
<evidence type="ECO:0000256" key="1">
    <source>
        <dbReference type="SAM" id="SignalP"/>
    </source>
</evidence>